<reference evidence="1 2" key="1">
    <citation type="journal article" date="2011" name="Stand. Genomic Sci.">
        <title>Non-contiguous finished genome sequence and contextual data of the filamentous soil bacterium Ktedonobacter racemifer type strain (SOSP1-21).</title>
        <authorList>
            <person name="Chang Y.J."/>
            <person name="Land M."/>
            <person name="Hauser L."/>
            <person name="Chertkov O."/>
            <person name="Del Rio T.G."/>
            <person name="Nolan M."/>
            <person name="Copeland A."/>
            <person name="Tice H."/>
            <person name="Cheng J.F."/>
            <person name="Lucas S."/>
            <person name="Han C."/>
            <person name="Goodwin L."/>
            <person name="Pitluck S."/>
            <person name="Ivanova N."/>
            <person name="Ovchinikova G."/>
            <person name="Pati A."/>
            <person name="Chen A."/>
            <person name="Palaniappan K."/>
            <person name="Mavromatis K."/>
            <person name="Liolios K."/>
            <person name="Brettin T."/>
            <person name="Fiebig A."/>
            <person name="Rohde M."/>
            <person name="Abt B."/>
            <person name="Goker M."/>
            <person name="Detter J.C."/>
            <person name="Woyke T."/>
            <person name="Bristow J."/>
            <person name="Eisen J.A."/>
            <person name="Markowitz V."/>
            <person name="Hugenholtz P."/>
            <person name="Kyrpides N.C."/>
            <person name="Klenk H.P."/>
            <person name="Lapidus A."/>
        </authorList>
    </citation>
    <scope>NUCLEOTIDE SEQUENCE [LARGE SCALE GENOMIC DNA]</scope>
    <source>
        <strain evidence="2">DSM 44963</strain>
    </source>
</reference>
<dbReference type="AlphaFoldDB" id="D6U2I0"/>
<dbReference type="EMBL" id="ADVG01000004">
    <property type="protein sequence ID" value="EFH80944.1"/>
    <property type="molecule type" value="Genomic_DNA"/>
</dbReference>
<organism evidence="1 2">
    <name type="scientific">Ktedonobacter racemifer DSM 44963</name>
    <dbReference type="NCBI Taxonomy" id="485913"/>
    <lineage>
        <taxon>Bacteria</taxon>
        <taxon>Bacillati</taxon>
        <taxon>Chloroflexota</taxon>
        <taxon>Ktedonobacteria</taxon>
        <taxon>Ktedonobacterales</taxon>
        <taxon>Ktedonobacteraceae</taxon>
        <taxon>Ktedonobacter</taxon>
    </lineage>
</organism>
<evidence type="ECO:0000313" key="2">
    <source>
        <dbReference type="Proteomes" id="UP000004508"/>
    </source>
</evidence>
<accession>D6U2I0</accession>
<protein>
    <submittedName>
        <fullName evidence="1">Uncharacterized protein</fullName>
    </submittedName>
</protein>
<dbReference type="InParanoid" id="D6U2I0"/>
<evidence type="ECO:0000313" key="1">
    <source>
        <dbReference type="EMBL" id="EFH80944.1"/>
    </source>
</evidence>
<sequence length="30" mass="3721">MSMQLFILLLVLFVLLKGLLWFREIQDRRQ</sequence>
<gene>
    <name evidence="1" type="ORF">Krac_1586</name>
</gene>
<keyword evidence="2" id="KW-1185">Reference proteome</keyword>
<proteinExistence type="predicted"/>
<dbReference type="Proteomes" id="UP000004508">
    <property type="component" value="Unassembled WGS sequence"/>
</dbReference>
<comment type="caution">
    <text evidence="1">The sequence shown here is derived from an EMBL/GenBank/DDBJ whole genome shotgun (WGS) entry which is preliminary data.</text>
</comment>
<name>D6U2I0_KTERA</name>